<dbReference type="PIRSF" id="PIRSF033579">
    <property type="entry name" value="Anaer_Co_chel"/>
    <property type="match status" value="1"/>
</dbReference>
<evidence type="ECO:0000256" key="2">
    <source>
        <dbReference type="PIRSR" id="PIRSR033579-2"/>
    </source>
</evidence>
<feature type="binding site" evidence="3">
    <location>
        <position position="176"/>
    </location>
    <ligand>
        <name>Co(2+)</name>
        <dbReference type="ChEBI" id="CHEBI:48828"/>
    </ligand>
</feature>
<accession>A0A1H3QKM9</accession>
<dbReference type="InterPro" id="IPR010388">
    <property type="entry name" value="Anaerobic_Co-chelatase"/>
</dbReference>
<dbReference type="OrthoDB" id="9770331at2"/>
<reference evidence="4 5" key="1">
    <citation type="submission" date="2016-10" db="EMBL/GenBank/DDBJ databases">
        <authorList>
            <person name="de Groot N.N."/>
        </authorList>
    </citation>
    <scope>NUCLEOTIDE SEQUENCE [LARGE SCALE GENOMIC DNA]</scope>
    <source>
        <strain evidence="4 5">DSM 21650</strain>
    </source>
</reference>
<evidence type="ECO:0000256" key="1">
    <source>
        <dbReference type="PIRSR" id="PIRSR033579-1"/>
    </source>
</evidence>
<feature type="binding site" evidence="3">
    <location>
        <position position="145"/>
    </location>
    <ligand>
        <name>Co(2+)</name>
        <dbReference type="ChEBI" id="CHEBI:48828"/>
    </ligand>
</feature>
<protein>
    <submittedName>
        <fullName evidence="4">Sirohydrochlorin cobaltochelatase</fullName>
    </submittedName>
</protein>
<evidence type="ECO:0000313" key="5">
    <source>
        <dbReference type="Proteomes" id="UP000198625"/>
    </source>
</evidence>
<dbReference type="SUPFAM" id="SSF53800">
    <property type="entry name" value="Chelatase"/>
    <property type="match status" value="1"/>
</dbReference>
<dbReference type="Gene3D" id="3.40.50.1400">
    <property type="match status" value="2"/>
</dbReference>
<feature type="binding site" evidence="2">
    <location>
        <begin position="85"/>
        <end position="92"/>
    </location>
    <ligand>
        <name>substrate</name>
    </ligand>
</feature>
<dbReference type="STRING" id="415015.SAMN05660462_01970"/>
<dbReference type="GO" id="GO:0046872">
    <property type="term" value="F:metal ion binding"/>
    <property type="evidence" value="ECO:0007669"/>
    <property type="project" value="UniProtKB-KW"/>
</dbReference>
<feature type="binding site" evidence="2">
    <location>
        <position position="10"/>
    </location>
    <ligand>
        <name>Co(2+)</name>
        <dbReference type="ChEBI" id="CHEBI:48828"/>
    </ligand>
</feature>
<keyword evidence="3" id="KW-0170">Cobalt</keyword>
<dbReference type="Proteomes" id="UP000198625">
    <property type="component" value="Unassembled WGS sequence"/>
</dbReference>
<keyword evidence="3" id="KW-0479">Metal-binding</keyword>
<dbReference type="GO" id="GO:0016852">
    <property type="term" value="F:sirohydrochlorin cobaltochelatase activity"/>
    <property type="evidence" value="ECO:0007669"/>
    <property type="project" value="InterPro"/>
</dbReference>
<dbReference type="CDD" id="cd03412">
    <property type="entry name" value="CbiK_N"/>
    <property type="match status" value="1"/>
</dbReference>
<keyword evidence="5" id="KW-1185">Reference proteome</keyword>
<sequence>MGKGIIVASFGTSYKETRRLCIESIENRIRREFSGYQVERGFTSQMVINKLKKRDGIVVNNVTEALQEMEREGITKVFIQSLHIIPGHEYNKLLKQVELFKEKHKHITVHVGAPLLYDSSDYENVVKAIEIKDLKQNEAVVFMGHGTDHMSDRSYSLLEKYFRKEYSEDIFIGTVEGSTTLEHIIPQLIEKKVTKVKLIPFMLVAGDHAINDMAGEQEDSWKSILKKNGFQVEVSLSGLGEDEKIQDIFVLHLKDVINN</sequence>
<dbReference type="RefSeq" id="WP_091730531.1">
    <property type="nucleotide sequence ID" value="NZ_FNQE01000021.1"/>
</dbReference>
<organism evidence="4 5">
    <name type="scientific">Proteiniborus ethanoligenes</name>
    <dbReference type="NCBI Taxonomy" id="415015"/>
    <lineage>
        <taxon>Bacteria</taxon>
        <taxon>Bacillati</taxon>
        <taxon>Bacillota</taxon>
        <taxon>Clostridia</taxon>
        <taxon>Eubacteriales</taxon>
        <taxon>Proteiniborus</taxon>
    </lineage>
</organism>
<dbReference type="Pfam" id="PF06180">
    <property type="entry name" value="CbiK"/>
    <property type="match status" value="1"/>
</dbReference>
<name>A0A1H3QKM9_9FIRM</name>
<dbReference type="CDD" id="cd03413">
    <property type="entry name" value="CbiK_C"/>
    <property type="match status" value="1"/>
</dbReference>
<proteinExistence type="predicted"/>
<feature type="binding site" evidence="2">
    <location>
        <begin position="203"/>
        <end position="204"/>
    </location>
    <ligand>
        <name>substrate</name>
    </ligand>
</feature>
<gene>
    <name evidence="4" type="ORF">SAMN05660462_01970</name>
</gene>
<dbReference type="GO" id="GO:0019251">
    <property type="term" value="P:anaerobic cobalamin biosynthetic process"/>
    <property type="evidence" value="ECO:0007669"/>
    <property type="project" value="InterPro"/>
</dbReference>
<feature type="binding site" evidence="2">
    <location>
        <position position="208"/>
    </location>
    <ligand>
        <name>Co(2+)</name>
        <dbReference type="ChEBI" id="CHEBI:48828"/>
    </ligand>
</feature>
<dbReference type="AlphaFoldDB" id="A0A1H3QKM9"/>
<dbReference type="EMBL" id="FNQE01000021">
    <property type="protein sequence ID" value="SDZ13661.1"/>
    <property type="molecule type" value="Genomic_DNA"/>
</dbReference>
<feature type="active site" description="Proton acceptor" evidence="1">
    <location>
        <position position="145"/>
    </location>
</feature>
<evidence type="ECO:0000313" key="4">
    <source>
        <dbReference type="EMBL" id="SDZ13661.1"/>
    </source>
</evidence>
<evidence type="ECO:0000256" key="3">
    <source>
        <dbReference type="PIRSR" id="PIRSR033579-3"/>
    </source>
</evidence>